<name>A0A1T4VVV7_9BACT</name>
<dbReference type="EMBL" id="FUYA01000003">
    <property type="protein sequence ID" value="SKA69049.1"/>
    <property type="molecule type" value="Genomic_DNA"/>
</dbReference>
<dbReference type="STRING" id="1121442.SAMN02745702_01020"/>
<dbReference type="Gene3D" id="1.10.3210.10">
    <property type="entry name" value="Hypothetical protein af1432"/>
    <property type="match status" value="2"/>
</dbReference>
<keyword evidence="2" id="KW-0378">Hydrolase</keyword>
<evidence type="ECO:0000313" key="2">
    <source>
        <dbReference type="EMBL" id="SKA69049.1"/>
    </source>
</evidence>
<organism evidence="2 3">
    <name type="scientific">Desulfobaculum bizertense DSM 18034</name>
    <dbReference type="NCBI Taxonomy" id="1121442"/>
    <lineage>
        <taxon>Bacteria</taxon>
        <taxon>Pseudomonadati</taxon>
        <taxon>Thermodesulfobacteriota</taxon>
        <taxon>Desulfovibrionia</taxon>
        <taxon>Desulfovibrionales</taxon>
        <taxon>Desulfovibrionaceae</taxon>
        <taxon>Desulfobaculum</taxon>
    </lineage>
</organism>
<dbReference type="AlphaFoldDB" id="A0A1T4VVV7"/>
<protein>
    <submittedName>
        <fullName evidence="2">Putative hydrolases of HD superfamily</fullName>
    </submittedName>
</protein>
<dbReference type="Pfam" id="PF13023">
    <property type="entry name" value="HD_3"/>
    <property type="match status" value="1"/>
</dbReference>
<evidence type="ECO:0000313" key="3">
    <source>
        <dbReference type="Proteomes" id="UP000189733"/>
    </source>
</evidence>
<dbReference type="GO" id="GO:0016787">
    <property type="term" value="F:hydrolase activity"/>
    <property type="evidence" value="ECO:0007669"/>
    <property type="project" value="UniProtKB-KW"/>
</dbReference>
<gene>
    <name evidence="2" type="ORF">SAMN02745702_01020</name>
</gene>
<dbReference type="Proteomes" id="UP000189733">
    <property type="component" value="Unassembled WGS sequence"/>
</dbReference>
<evidence type="ECO:0000259" key="1">
    <source>
        <dbReference type="Pfam" id="PF13023"/>
    </source>
</evidence>
<keyword evidence="3" id="KW-1185">Reference proteome</keyword>
<feature type="domain" description="HD" evidence="1">
    <location>
        <begin position="204"/>
        <end position="388"/>
    </location>
</feature>
<sequence>MSSIRKGLLQFIFSGAYMKRWNDKLRPIDLCELDKQGHKMMVAWALYVLNSRGMSPEERRKLGLDIIEGGLMEYFYRLVITDIKPPVFYRIKENPAHYRQLTEWVLRQLAPRLQPVGPEFWGRLEERLLAPRPDSLATQILDASHQYASSWEFGLIKNLGVWDDEKQQIDEKFQDDLEQYRELLGIPDLLEGAESTLGHFAYLCGQLRFQTRWSQTPRIPETSVLGHLFTVAAYSYFCSIVVDASEAQRVNNFFSALFHDLPEVLTRDIISPVKQSVEPLGGLIREYEDSELERRVLCRLRDGGYPDIAERLSYFLGSEVGSEFVPTARRDDIVRQVSRKELNEKYTEDENDPKDGALIKVCDNLAAFVEAYTAVNNGISSSQLQQALWRIKQVYENTALSENLHIGALLADFD</sequence>
<accession>A0A1T4VVV7</accession>
<dbReference type="OrthoDB" id="48898at2"/>
<reference evidence="2 3" key="1">
    <citation type="submission" date="2017-02" db="EMBL/GenBank/DDBJ databases">
        <authorList>
            <person name="Peterson S.W."/>
        </authorList>
    </citation>
    <scope>NUCLEOTIDE SEQUENCE [LARGE SCALE GENOMIC DNA]</scope>
    <source>
        <strain evidence="2 3">DSM 18034</strain>
    </source>
</reference>
<dbReference type="RefSeq" id="WP_078684330.1">
    <property type="nucleotide sequence ID" value="NZ_FUYA01000003.1"/>
</dbReference>
<dbReference type="SUPFAM" id="SSF109604">
    <property type="entry name" value="HD-domain/PDEase-like"/>
    <property type="match status" value="2"/>
</dbReference>
<dbReference type="InterPro" id="IPR006674">
    <property type="entry name" value="HD_domain"/>
</dbReference>
<proteinExistence type="predicted"/>